<accession>A0A4Z2EJE1</accession>
<dbReference type="Proteomes" id="UP000314294">
    <property type="component" value="Unassembled WGS sequence"/>
</dbReference>
<dbReference type="AlphaFoldDB" id="A0A4Z2EJE1"/>
<name>A0A4Z2EJE1_9TELE</name>
<comment type="caution">
    <text evidence="2">The sequence shown here is derived from an EMBL/GenBank/DDBJ whole genome shotgun (WGS) entry which is preliminary data.</text>
</comment>
<protein>
    <submittedName>
        <fullName evidence="2">Uncharacterized protein</fullName>
    </submittedName>
</protein>
<keyword evidence="3" id="KW-1185">Reference proteome</keyword>
<evidence type="ECO:0000313" key="2">
    <source>
        <dbReference type="EMBL" id="TNN28554.1"/>
    </source>
</evidence>
<sequence length="105" mass="11868">MSPTDVVFPRGNTSHTFTDYYETEWKPPGHCGSRKAEGKQVKPKRQRAPHHAVSVRRGQQLFVRMILASSPPRLLASSPPRLLAGLPGRCCRKCKQLLWQLFSSL</sequence>
<reference evidence="2 3" key="1">
    <citation type="submission" date="2019-03" db="EMBL/GenBank/DDBJ databases">
        <title>First draft genome of Liparis tanakae, snailfish: a comprehensive survey of snailfish specific genes.</title>
        <authorList>
            <person name="Kim W."/>
            <person name="Song I."/>
            <person name="Jeong J.-H."/>
            <person name="Kim D."/>
            <person name="Kim S."/>
            <person name="Ryu S."/>
            <person name="Song J.Y."/>
            <person name="Lee S.K."/>
        </authorList>
    </citation>
    <scope>NUCLEOTIDE SEQUENCE [LARGE SCALE GENOMIC DNA]</scope>
    <source>
        <tissue evidence="2">Muscle</tissue>
    </source>
</reference>
<gene>
    <name evidence="2" type="ORF">EYF80_061297</name>
</gene>
<feature type="region of interest" description="Disordered" evidence="1">
    <location>
        <begin position="29"/>
        <end position="54"/>
    </location>
</feature>
<feature type="compositionally biased region" description="Basic residues" evidence="1">
    <location>
        <begin position="41"/>
        <end position="54"/>
    </location>
</feature>
<organism evidence="2 3">
    <name type="scientific">Liparis tanakae</name>
    <name type="common">Tanaka's snailfish</name>
    <dbReference type="NCBI Taxonomy" id="230148"/>
    <lineage>
        <taxon>Eukaryota</taxon>
        <taxon>Metazoa</taxon>
        <taxon>Chordata</taxon>
        <taxon>Craniata</taxon>
        <taxon>Vertebrata</taxon>
        <taxon>Euteleostomi</taxon>
        <taxon>Actinopterygii</taxon>
        <taxon>Neopterygii</taxon>
        <taxon>Teleostei</taxon>
        <taxon>Neoteleostei</taxon>
        <taxon>Acanthomorphata</taxon>
        <taxon>Eupercaria</taxon>
        <taxon>Perciformes</taxon>
        <taxon>Cottioidei</taxon>
        <taxon>Cottales</taxon>
        <taxon>Liparidae</taxon>
        <taxon>Liparis</taxon>
    </lineage>
</organism>
<dbReference type="EMBL" id="SRLO01006761">
    <property type="protein sequence ID" value="TNN28554.1"/>
    <property type="molecule type" value="Genomic_DNA"/>
</dbReference>
<evidence type="ECO:0000313" key="3">
    <source>
        <dbReference type="Proteomes" id="UP000314294"/>
    </source>
</evidence>
<evidence type="ECO:0000256" key="1">
    <source>
        <dbReference type="SAM" id="MobiDB-lite"/>
    </source>
</evidence>
<proteinExistence type="predicted"/>